<comment type="caution">
    <text evidence="1">The sequence shown here is derived from an EMBL/GenBank/DDBJ whole genome shotgun (WGS) entry which is preliminary data.</text>
</comment>
<proteinExistence type="predicted"/>
<dbReference type="EMBL" id="CASHSV030000055">
    <property type="protein sequence ID" value="CAJ2645000.1"/>
    <property type="molecule type" value="Genomic_DNA"/>
</dbReference>
<sequence length="89" mass="10479">MILLMLLLFLVVLMLLFLLNDESYRGRDEGEIRKEFIIIFLIFSLFNNKNDMCKLKKIKKKLNVTYACHLIKNKDFMSSCQAGGKKRES</sequence>
<gene>
    <name evidence="1" type="ORF">MILVUS5_LOCUS13948</name>
</gene>
<evidence type="ECO:0000313" key="2">
    <source>
        <dbReference type="Proteomes" id="UP001177021"/>
    </source>
</evidence>
<evidence type="ECO:0000313" key="1">
    <source>
        <dbReference type="EMBL" id="CAJ2645000.1"/>
    </source>
</evidence>
<keyword evidence="2" id="KW-1185">Reference proteome</keyword>
<name>A0ACB0JLY2_TRIPR</name>
<dbReference type="Proteomes" id="UP001177021">
    <property type="component" value="Unassembled WGS sequence"/>
</dbReference>
<organism evidence="1 2">
    <name type="scientific">Trifolium pratense</name>
    <name type="common">Red clover</name>
    <dbReference type="NCBI Taxonomy" id="57577"/>
    <lineage>
        <taxon>Eukaryota</taxon>
        <taxon>Viridiplantae</taxon>
        <taxon>Streptophyta</taxon>
        <taxon>Embryophyta</taxon>
        <taxon>Tracheophyta</taxon>
        <taxon>Spermatophyta</taxon>
        <taxon>Magnoliopsida</taxon>
        <taxon>eudicotyledons</taxon>
        <taxon>Gunneridae</taxon>
        <taxon>Pentapetalae</taxon>
        <taxon>rosids</taxon>
        <taxon>fabids</taxon>
        <taxon>Fabales</taxon>
        <taxon>Fabaceae</taxon>
        <taxon>Papilionoideae</taxon>
        <taxon>50 kb inversion clade</taxon>
        <taxon>NPAAA clade</taxon>
        <taxon>Hologalegina</taxon>
        <taxon>IRL clade</taxon>
        <taxon>Trifolieae</taxon>
        <taxon>Trifolium</taxon>
    </lineage>
</organism>
<reference evidence="1" key="1">
    <citation type="submission" date="2023-10" db="EMBL/GenBank/DDBJ databases">
        <authorList>
            <person name="Rodriguez Cubillos JULIANA M."/>
            <person name="De Vega J."/>
        </authorList>
    </citation>
    <scope>NUCLEOTIDE SEQUENCE</scope>
</reference>
<protein>
    <submittedName>
        <fullName evidence="1">Uncharacterized protein</fullName>
    </submittedName>
</protein>
<accession>A0ACB0JLY2</accession>